<keyword evidence="1 3" id="KW-0808">Transferase</keyword>
<dbReference type="NCBIfam" id="TIGR00055">
    <property type="entry name" value="uppS"/>
    <property type="match status" value="1"/>
</dbReference>
<dbReference type="SUPFAM" id="SSF64005">
    <property type="entry name" value="Undecaprenyl diphosphate synthase"/>
    <property type="match status" value="1"/>
</dbReference>
<proteinExistence type="inferred from homology"/>
<feature type="binding site" evidence="3">
    <location>
        <begin position="82"/>
        <end position="84"/>
    </location>
    <ligand>
        <name>substrate</name>
    </ligand>
</feature>
<feature type="binding site" evidence="3">
    <location>
        <position position="89"/>
    </location>
    <ligand>
        <name>substrate</name>
    </ligand>
</feature>
<gene>
    <name evidence="4" type="primary">uppS</name>
    <name evidence="4" type="ORF">L1785_20060</name>
</gene>
<dbReference type="GO" id="GO:0045547">
    <property type="term" value="F:ditrans,polycis-polyprenyl diphosphate synthase [(2E,6E)-farnesyl diphosphate specific] activity"/>
    <property type="evidence" value="ECO:0007669"/>
    <property type="project" value="TreeGrafter"/>
</dbReference>
<dbReference type="AlphaFoldDB" id="A0AA41U8R5"/>
<feature type="binding site" evidence="3">
    <location>
        <position position="207"/>
    </location>
    <ligand>
        <name>substrate</name>
    </ligand>
</feature>
<sequence length="258" mass="28315">MLPTLVRRLAERLLVARACRELRGLPRPAHLGLIMDGNRRWARSVGVADARFGHRAGAEHLDRVLGWCARAGVGAVSVYVLSVDNIAKRDDEQVAYLFELLATVIPERVRRPGGQWALQVAGSLDLVPDETARALKEAVEATRGRPRRLTLAIGFDPFGDIVGAVRAALSEAALRGDSVAEAAASLEAGQIDRRIAAPADDIDLVIRTSGEQRLSGFFPWRAAHAELVFCDIHWPAFRELDLLRALRTYGRRVHARAV</sequence>
<comment type="similarity">
    <text evidence="2">Belongs to the UPP synthase family. Z-FPP synthase subfamily.</text>
</comment>
<feature type="binding site" evidence="3">
    <location>
        <position position="226"/>
    </location>
    <ligand>
        <name>Mg(2+)</name>
        <dbReference type="ChEBI" id="CHEBI:18420"/>
    </ligand>
</feature>
<feature type="binding site" evidence="3">
    <location>
        <begin position="213"/>
        <end position="215"/>
    </location>
    <ligand>
        <name>substrate</name>
    </ligand>
</feature>
<dbReference type="GO" id="GO:0016094">
    <property type="term" value="P:polyprenol biosynthetic process"/>
    <property type="evidence" value="ECO:0007669"/>
    <property type="project" value="TreeGrafter"/>
</dbReference>
<dbReference type="HAMAP" id="MF_01139">
    <property type="entry name" value="ISPT"/>
    <property type="match status" value="1"/>
</dbReference>
<evidence type="ECO:0000256" key="3">
    <source>
        <dbReference type="HAMAP-Rule" id="MF_01139"/>
    </source>
</evidence>
<dbReference type="InterPro" id="IPR018520">
    <property type="entry name" value="UPP_synth-like_CS"/>
</dbReference>
<feature type="binding site" evidence="3">
    <location>
        <position position="36"/>
    </location>
    <ligand>
        <name>Mg(2+)</name>
        <dbReference type="ChEBI" id="CHEBI:18420"/>
    </ligand>
</feature>
<evidence type="ECO:0000256" key="1">
    <source>
        <dbReference type="ARBA" id="ARBA00022679"/>
    </source>
</evidence>
<evidence type="ECO:0000313" key="4">
    <source>
        <dbReference type="EMBL" id="MCF4123268.1"/>
    </source>
</evidence>
<accession>A0AA41U8R5</accession>
<dbReference type="PROSITE" id="PS01066">
    <property type="entry name" value="UPP_SYNTHASE"/>
    <property type="match status" value="1"/>
</dbReference>
<dbReference type="CDD" id="cd00475">
    <property type="entry name" value="Cis_IPPS"/>
    <property type="match status" value="1"/>
</dbReference>
<dbReference type="Pfam" id="PF01255">
    <property type="entry name" value="Prenyltransf"/>
    <property type="match status" value="1"/>
</dbReference>
<comment type="subunit">
    <text evidence="3">Homodimer.</text>
</comment>
<dbReference type="GO" id="GO:0000287">
    <property type="term" value="F:magnesium ion binding"/>
    <property type="evidence" value="ECO:0007669"/>
    <property type="project" value="UniProtKB-UniRule"/>
</dbReference>
<name>A0AA41U8R5_9MICO</name>
<feature type="binding site" evidence="3">
    <location>
        <position position="41"/>
    </location>
    <ligand>
        <name>substrate</name>
    </ligand>
</feature>
<keyword evidence="5" id="KW-1185">Reference proteome</keyword>
<dbReference type="GO" id="GO:0033850">
    <property type="term" value="F:Z-farnesyl diphosphate synthase activity"/>
    <property type="evidence" value="ECO:0007669"/>
    <property type="project" value="TreeGrafter"/>
</dbReference>
<dbReference type="InterPro" id="IPR036424">
    <property type="entry name" value="UPP_synth-like_sf"/>
</dbReference>
<organism evidence="4 5">
    <name type="scientific">Antribacter soli</name>
    <dbReference type="NCBI Taxonomy" id="2910976"/>
    <lineage>
        <taxon>Bacteria</taxon>
        <taxon>Bacillati</taxon>
        <taxon>Actinomycetota</taxon>
        <taxon>Actinomycetes</taxon>
        <taxon>Micrococcales</taxon>
        <taxon>Promicromonosporaceae</taxon>
        <taxon>Antribacter</taxon>
    </lineage>
</organism>
<comment type="caution">
    <text evidence="4">The sequence shown here is derived from an EMBL/GenBank/DDBJ whole genome shotgun (WGS) entry which is preliminary data.</text>
</comment>
<dbReference type="RefSeq" id="WP_236091097.1">
    <property type="nucleotide sequence ID" value="NZ_JAKGSG010000057.1"/>
</dbReference>
<comment type="function">
    <text evidence="3">Catalyzes the condensation of isopentenyl diphosphate (IPP) with allylic pyrophosphates generating different type of terpenoids.</text>
</comment>
<evidence type="ECO:0000313" key="5">
    <source>
        <dbReference type="Proteomes" id="UP001165405"/>
    </source>
</evidence>
<dbReference type="EMBL" id="JAKGSG010000057">
    <property type="protein sequence ID" value="MCF4123268.1"/>
    <property type="molecule type" value="Genomic_DNA"/>
</dbReference>
<dbReference type="Proteomes" id="UP001165405">
    <property type="component" value="Unassembled WGS sequence"/>
</dbReference>
<dbReference type="PANTHER" id="PTHR10291">
    <property type="entry name" value="DEHYDRODOLICHYL DIPHOSPHATE SYNTHASE FAMILY MEMBER"/>
    <property type="match status" value="1"/>
</dbReference>
<feature type="binding site" evidence="3">
    <location>
        <begin position="37"/>
        <end position="40"/>
    </location>
    <ligand>
        <name>substrate</name>
    </ligand>
</feature>
<reference evidence="4" key="1">
    <citation type="submission" date="2022-01" db="EMBL/GenBank/DDBJ databases">
        <title>Antribacter sp. nov., isolated from Guizhou of China.</title>
        <authorList>
            <person name="Chengliang C."/>
            <person name="Ya Z."/>
        </authorList>
    </citation>
    <scope>NUCLEOTIDE SEQUENCE</scope>
    <source>
        <strain evidence="4">KLBMP 9083</strain>
    </source>
</reference>
<dbReference type="Gene3D" id="3.40.1180.10">
    <property type="entry name" value="Decaprenyl diphosphate synthase-like"/>
    <property type="match status" value="1"/>
</dbReference>
<dbReference type="InterPro" id="IPR001441">
    <property type="entry name" value="UPP_synth-like"/>
</dbReference>
<keyword evidence="3" id="KW-0460">Magnesium</keyword>
<comment type="cofactor">
    <cofactor evidence="3">
        <name>Mg(2+)</name>
        <dbReference type="ChEBI" id="CHEBI:18420"/>
    </cofactor>
    <text evidence="3">Binds 2 magnesium ions per subunit.</text>
</comment>
<feature type="active site" evidence="3">
    <location>
        <position position="36"/>
    </location>
</feature>
<protein>
    <recommendedName>
        <fullName evidence="3">Isoprenyl transferase</fullName>
        <ecNumber evidence="3">2.5.1.-</ecNumber>
    </recommendedName>
</protein>
<feature type="binding site" evidence="3">
    <location>
        <position position="54"/>
    </location>
    <ligand>
        <name>substrate</name>
    </ligand>
</feature>
<dbReference type="GO" id="GO:0005886">
    <property type="term" value="C:plasma membrane"/>
    <property type="evidence" value="ECO:0007669"/>
    <property type="project" value="TreeGrafter"/>
</dbReference>
<keyword evidence="3" id="KW-0479">Metal-binding</keyword>
<feature type="active site" description="Proton acceptor" evidence="3">
    <location>
        <position position="85"/>
    </location>
</feature>
<dbReference type="EC" id="2.5.1.-" evidence="3"/>
<dbReference type="PANTHER" id="PTHR10291:SF43">
    <property type="entry name" value="DEHYDRODOLICHYL DIPHOSPHATE SYNTHASE COMPLEX SUBUNIT DHDDS"/>
    <property type="match status" value="1"/>
</dbReference>
<comment type="caution">
    <text evidence="3">Lacks conserved residue(s) required for the propagation of feature annotation.</text>
</comment>
<evidence type="ECO:0000256" key="2">
    <source>
        <dbReference type="ARBA" id="ARBA00038453"/>
    </source>
</evidence>